<dbReference type="PROSITE" id="PS50088">
    <property type="entry name" value="ANK_REPEAT"/>
    <property type="match status" value="3"/>
</dbReference>
<dbReference type="PANTHER" id="PTHR24171">
    <property type="entry name" value="ANKYRIN REPEAT DOMAIN-CONTAINING PROTEIN 39-RELATED"/>
    <property type="match status" value="1"/>
</dbReference>
<accession>A0A7H9HQP9</accession>
<keyword evidence="8" id="KW-1185">Reference proteome</keyword>
<dbReference type="EMBL" id="CP059268">
    <property type="protein sequence ID" value="QLQ78967.1"/>
    <property type="molecule type" value="Genomic_DNA"/>
</dbReference>
<feature type="region of interest" description="Disordered" evidence="5">
    <location>
        <begin position="1"/>
        <end position="231"/>
    </location>
</feature>
<evidence type="ECO:0000259" key="6">
    <source>
        <dbReference type="Pfam" id="PF24513"/>
    </source>
</evidence>
<feature type="compositionally biased region" description="Basic and acidic residues" evidence="5">
    <location>
        <begin position="618"/>
        <end position="630"/>
    </location>
</feature>
<keyword evidence="1" id="KW-0677">Repeat</keyword>
<feature type="compositionally biased region" description="Basic and acidic residues" evidence="5">
    <location>
        <begin position="59"/>
        <end position="73"/>
    </location>
</feature>
<dbReference type="Pfam" id="PF12796">
    <property type="entry name" value="Ank_2"/>
    <property type="match status" value="2"/>
</dbReference>
<feature type="region of interest" description="Disordered" evidence="5">
    <location>
        <begin position="607"/>
        <end position="724"/>
    </location>
</feature>
<dbReference type="AlphaFoldDB" id="A0A7H9HQP9"/>
<dbReference type="Proteomes" id="UP000510647">
    <property type="component" value="Chromosome 2"/>
</dbReference>
<evidence type="ECO:0000256" key="4">
    <source>
        <dbReference type="SAM" id="Coils"/>
    </source>
</evidence>
<dbReference type="InterPro" id="IPR036770">
    <property type="entry name" value="Ankyrin_rpt-contain_sf"/>
</dbReference>
<feature type="domain" description="DUF7593" evidence="6">
    <location>
        <begin position="828"/>
        <end position="919"/>
    </location>
</feature>
<dbReference type="InterPro" id="IPR056015">
    <property type="entry name" value="DUF7593"/>
</dbReference>
<evidence type="ECO:0000256" key="5">
    <source>
        <dbReference type="SAM" id="MobiDB-lite"/>
    </source>
</evidence>
<sequence length="988" mass="112970">MGEHGSTSVKKRSLSSYLSNVNSRREELEKLKKKQVEEKLEEVRQDHENQKLPLQQPEQDMRDEQRSSEKRADGTLQEGQETDNGFKDSGKRDLKNVTDVKAIEQDVRDRETKNEPSTDSQTSNKPLEISGTSVDLQQDSSKTKPLTREDLHSMLKEPEEQSDPERGRHDMSSDRAPKVENRDSDEDVESDAPTEPASPPKPRRRRLIRGDKLRSMSPSHSTFDNESDSELSDIDELKSIHISSSILHGDSSPLKSTQEDLRRKRLASSPTMGKRYSGSPRQLKPDISTPRIGRHKKGVYRDAGGRTKLQISCDKGNYEQARRLIKEEHYDVNDQDNAGNTALHEAALNGHLDIVKLLTESGADVNIQSFEMFKDTPLIDASANGHLNVVKYLLAHGADPTICNAKGLTAYESIEEDSDLDENEQEIVSEIKKHLMSAAKNWNSEKSTQNVALTKEKTHKNSTQRLQASEESLDDFEFYWTDITSRAGKQKLFKASKEGKLSYIGSYLENGGRVDLRSFFEAVKLGHEDVASLFLAFGAQVNAVSKEGTTALITSVGRGHVGTVKLLLEAGADPRKKDKNGRTALYYAENSPIGVVDAEEVSLLRKASQDSGATVKEVVTEKPNDFKQEQMESSTNRRTSKKEDKHDEENDDDDENVISVGRKRRTVSPDLSETKRPSPSIQPLKSNESLEHIETPEELSDKPSPEPEAIKTQEETPEEKEQRLKAEEEYIQRRLQNKRKKEQELLRKLALDEEKREKERAEQRIKEAEKIAEAQRLRQIELDNHEKELEIHRRREIRSLYPLGLKLIDFNDKTDQDDFLPMYYVKLNQSNYVLDLQLCVILKNPELISQLTDIEKIPVAIKHRKQLWNILKTTFLYGGPKNKHLFNSPTPIESQLQFELQEYNKFSNLPMNWIKTQDIPFDDPNTRNRIQQEMVQIELQNNDNNEISRTTIKPSRHQTTHLPILPNKLQKRHTVSQLLQDYNSQSFW</sequence>
<feature type="repeat" description="ANK" evidence="3">
    <location>
        <begin position="547"/>
        <end position="579"/>
    </location>
</feature>
<feature type="compositionally biased region" description="Polar residues" evidence="5">
    <location>
        <begin position="117"/>
        <end position="144"/>
    </location>
</feature>
<feature type="coiled-coil region" evidence="4">
    <location>
        <begin position="732"/>
        <end position="778"/>
    </location>
</feature>
<feature type="compositionally biased region" description="Polar residues" evidence="5">
    <location>
        <begin position="1"/>
        <end position="22"/>
    </location>
</feature>
<feature type="compositionally biased region" description="Polar residues" evidence="5">
    <location>
        <begin position="677"/>
        <end position="687"/>
    </location>
</feature>
<evidence type="ECO:0000313" key="7">
    <source>
        <dbReference type="EMBL" id="QLQ78967.1"/>
    </source>
</evidence>
<dbReference type="PROSITE" id="PS50297">
    <property type="entry name" value="ANK_REP_REGION"/>
    <property type="match status" value="3"/>
</dbReference>
<gene>
    <name evidence="7" type="ORF">HG537_0B03140</name>
</gene>
<evidence type="ECO:0000256" key="3">
    <source>
        <dbReference type="PROSITE-ProRule" id="PRU00023"/>
    </source>
</evidence>
<dbReference type="OrthoDB" id="194358at2759"/>
<feature type="compositionally biased region" description="Basic and acidic residues" evidence="5">
    <location>
        <begin position="23"/>
        <end position="50"/>
    </location>
</feature>
<reference evidence="7 8" key="1">
    <citation type="submission" date="2020-06" db="EMBL/GenBank/DDBJ databases">
        <title>The yeast mating-type switching endonuclease HO is a domesticated member of an unorthodox homing genetic element family.</title>
        <authorList>
            <person name="Coughlan A.Y."/>
            <person name="Lombardi L."/>
            <person name="Braun-Galleani S."/>
            <person name="Martos A.R."/>
            <person name="Galeote V."/>
            <person name="Bigey F."/>
            <person name="Dequin S."/>
            <person name="Byrne K.P."/>
            <person name="Wolfe K.H."/>
        </authorList>
    </citation>
    <scope>NUCLEOTIDE SEQUENCE [LARGE SCALE GENOMIC DNA]</scope>
    <source>
        <strain evidence="7 8">CBS2947</strain>
    </source>
</reference>
<dbReference type="GO" id="GO:0085020">
    <property type="term" value="P:protein K6-linked ubiquitination"/>
    <property type="evidence" value="ECO:0007669"/>
    <property type="project" value="TreeGrafter"/>
</dbReference>
<feature type="compositionally biased region" description="Basic and acidic residues" evidence="5">
    <location>
        <begin position="84"/>
        <end position="116"/>
    </location>
</feature>
<protein>
    <recommendedName>
        <fullName evidence="6">DUF7593 domain-containing protein</fullName>
    </recommendedName>
</protein>
<dbReference type="GO" id="GO:0004842">
    <property type="term" value="F:ubiquitin-protein transferase activity"/>
    <property type="evidence" value="ECO:0007669"/>
    <property type="project" value="TreeGrafter"/>
</dbReference>
<proteinExistence type="predicted"/>
<feature type="compositionally biased region" description="Basic and acidic residues" evidence="5">
    <location>
        <begin position="146"/>
        <end position="182"/>
    </location>
</feature>
<feature type="compositionally biased region" description="Basic and acidic residues" evidence="5">
    <location>
        <begin position="688"/>
        <end position="724"/>
    </location>
</feature>
<dbReference type="InterPro" id="IPR002110">
    <property type="entry name" value="Ankyrin_rpt"/>
</dbReference>
<keyword evidence="2 3" id="KW-0040">ANK repeat</keyword>
<evidence type="ECO:0000256" key="2">
    <source>
        <dbReference type="ARBA" id="ARBA00023043"/>
    </source>
</evidence>
<dbReference type="PRINTS" id="PR01415">
    <property type="entry name" value="ANKYRIN"/>
</dbReference>
<evidence type="ECO:0000256" key="1">
    <source>
        <dbReference type="ARBA" id="ARBA00022737"/>
    </source>
</evidence>
<dbReference type="SMART" id="SM00248">
    <property type="entry name" value="ANK"/>
    <property type="match status" value="6"/>
</dbReference>
<dbReference type="PANTHER" id="PTHR24171:SF8">
    <property type="entry name" value="BRCA1-ASSOCIATED RING DOMAIN PROTEIN 1"/>
    <property type="match status" value="1"/>
</dbReference>
<evidence type="ECO:0000313" key="8">
    <source>
        <dbReference type="Proteomes" id="UP000510647"/>
    </source>
</evidence>
<organism evidence="7 8">
    <name type="scientific">Torulaspora globosa</name>
    <dbReference type="NCBI Taxonomy" id="48254"/>
    <lineage>
        <taxon>Eukaryota</taxon>
        <taxon>Fungi</taxon>
        <taxon>Dikarya</taxon>
        <taxon>Ascomycota</taxon>
        <taxon>Saccharomycotina</taxon>
        <taxon>Saccharomycetes</taxon>
        <taxon>Saccharomycetales</taxon>
        <taxon>Saccharomycetaceae</taxon>
        <taxon>Torulaspora</taxon>
    </lineage>
</organism>
<feature type="compositionally biased region" description="Acidic residues" evidence="5">
    <location>
        <begin position="183"/>
        <end position="192"/>
    </location>
</feature>
<dbReference type="SUPFAM" id="SSF48403">
    <property type="entry name" value="Ankyrin repeat"/>
    <property type="match status" value="1"/>
</dbReference>
<dbReference type="Gene3D" id="1.25.40.20">
    <property type="entry name" value="Ankyrin repeat-containing domain"/>
    <property type="match status" value="2"/>
</dbReference>
<feature type="region of interest" description="Disordered" evidence="5">
    <location>
        <begin position="246"/>
        <end position="298"/>
    </location>
</feature>
<keyword evidence="4" id="KW-0175">Coiled coil</keyword>
<dbReference type="Pfam" id="PF24513">
    <property type="entry name" value="DUF7593"/>
    <property type="match status" value="1"/>
</dbReference>
<feature type="repeat" description="ANK" evidence="3">
    <location>
        <begin position="373"/>
        <end position="405"/>
    </location>
</feature>
<feature type="repeat" description="ANK" evidence="3">
    <location>
        <begin position="338"/>
        <end position="370"/>
    </location>
</feature>
<name>A0A7H9HQP9_9SACH</name>